<dbReference type="Proteomes" id="UP001409291">
    <property type="component" value="Unassembled WGS sequence"/>
</dbReference>
<dbReference type="InterPro" id="IPR034122">
    <property type="entry name" value="Retropepsin-like_bacterial"/>
</dbReference>
<reference evidence="1 2" key="1">
    <citation type="submission" date="2024-04" db="EMBL/GenBank/DDBJ databases">
        <title>WGS of bacteria from Torrens River.</title>
        <authorList>
            <person name="Wyrsch E.R."/>
            <person name="Drigo B."/>
        </authorList>
    </citation>
    <scope>NUCLEOTIDE SEQUENCE [LARGE SCALE GENOMIC DNA]</scope>
    <source>
        <strain evidence="1 2">TWI391</strain>
    </source>
</reference>
<dbReference type="RefSeq" id="WP_346580647.1">
    <property type="nucleotide sequence ID" value="NZ_JBDJLH010000001.1"/>
</dbReference>
<evidence type="ECO:0000313" key="2">
    <source>
        <dbReference type="Proteomes" id="UP001409291"/>
    </source>
</evidence>
<organism evidence="1 2">
    <name type="scientific">Sphingobacterium kitahiroshimense</name>
    <dbReference type="NCBI Taxonomy" id="470446"/>
    <lineage>
        <taxon>Bacteria</taxon>
        <taxon>Pseudomonadati</taxon>
        <taxon>Bacteroidota</taxon>
        <taxon>Sphingobacteriia</taxon>
        <taxon>Sphingobacteriales</taxon>
        <taxon>Sphingobacteriaceae</taxon>
        <taxon>Sphingobacterium</taxon>
    </lineage>
</organism>
<protein>
    <submittedName>
        <fullName evidence="1">Retropepsin-like aspartic protease</fullName>
        <ecNumber evidence="1">3.4.23.-</ecNumber>
    </submittedName>
</protein>
<dbReference type="CDD" id="cd05483">
    <property type="entry name" value="retropepsin_like_bacteria"/>
    <property type="match status" value="1"/>
</dbReference>
<dbReference type="SUPFAM" id="SSF50630">
    <property type="entry name" value="Acid proteases"/>
    <property type="match status" value="1"/>
</dbReference>
<dbReference type="EMBL" id="JBDJNQ010000001">
    <property type="protein sequence ID" value="MEN5376366.1"/>
    <property type="molecule type" value="Genomic_DNA"/>
</dbReference>
<name>A0ABV0BNR6_9SPHI</name>
<dbReference type="GO" id="GO:0016787">
    <property type="term" value="F:hydrolase activity"/>
    <property type="evidence" value="ECO:0007669"/>
    <property type="project" value="UniProtKB-KW"/>
</dbReference>
<dbReference type="Pfam" id="PF13975">
    <property type="entry name" value="gag-asp_proteas"/>
    <property type="match status" value="1"/>
</dbReference>
<keyword evidence="1" id="KW-0378">Hydrolase</keyword>
<gene>
    <name evidence="1" type="ORF">ABE541_03745</name>
</gene>
<comment type="caution">
    <text evidence="1">The sequence shown here is derived from an EMBL/GenBank/DDBJ whole genome shotgun (WGS) entry which is preliminary data.</text>
</comment>
<accession>A0ABV0BNR6</accession>
<dbReference type="Gene3D" id="2.40.70.10">
    <property type="entry name" value="Acid Proteases"/>
    <property type="match status" value="2"/>
</dbReference>
<sequence length="421" mass="47848">MSTYKIQIRRQLTSKIEYLKIFIVAVILLLWSFKSFSQEAFTMNQGTIKEKIYDQSLPYEQLSGKMFVYITINGESYKFLFDTGAPLIVSNKIYTKLQLKKIQGVNVNDANGQKEESIITLLPQLNIGNITFLNSSAIVIRDDNDLFKCWGIEGIIGSNILRNSIVQIDQKSKTITIKNSIENSPLDKKSYLKMELSDVHSTPYINLNFDKNNVKVLDRVLFDTGANCFYDMSLETYNSLKGDSNLIKTLAQTDGVTSLGLHGKGQEQKVFALKIPKLFINDQVFSNVNTITSSGSESLLGTKILKYGKITLDYKQRRFFFEPYENIELKNIGKIREVGHIFHNNKFIIGVVYSKNLEKIVNVGDEILEIGNKNFANTSFCEALDDMTKDSDIPENNINYVLKDFKTGSIKHVKIKYLSSN</sequence>
<dbReference type="EC" id="3.4.23.-" evidence="1"/>
<dbReference type="InterPro" id="IPR021109">
    <property type="entry name" value="Peptidase_aspartic_dom_sf"/>
</dbReference>
<evidence type="ECO:0000313" key="1">
    <source>
        <dbReference type="EMBL" id="MEN5376366.1"/>
    </source>
</evidence>
<keyword evidence="2" id="KW-1185">Reference proteome</keyword>
<proteinExistence type="predicted"/>